<sequence length="52" mass="6294">CAFFRQHAHSSDNMRTSDTTQSGEYFFHGVFIRWLTELDVTFCWICRRRYLG</sequence>
<feature type="region of interest" description="Disordered" evidence="1">
    <location>
        <begin position="1"/>
        <end position="20"/>
    </location>
</feature>
<protein>
    <submittedName>
        <fullName evidence="2">Uncharacterized protein</fullName>
    </submittedName>
</protein>
<evidence type="ECO:0000256" key="1">
    <source>
        <dbReference type="SAM" id="MobiDB-lite"/>
    </source>
</evidence>
<feature type="compositionally biased region" description="Polar residues" evidence="1">
    <location>
        <begin position="11"/>
        <end position="20"/>
    </location>
</feature>
<dbReference type="EMBL" id="BPLQ01010019">
    <property type="protein sequence ID" value="GIY47833.1"/>
    <property type="molecule type" value="Genomic_DNA"/>
</dbReference>
<dbReference type="AlphaFoldDB" id="A0AAV4TMJ8"/>
<gene>
    <name evidence="2" type="ORF">CDAR_462021</name>
</gene>
<keyword evidence="3" id="KW-1185">Reference proteome</keyword>
<accession>A0AAV4TMJ8</accession>
<evidence type="ECO:0000313" key="2">
    <source>
        <dbReference type="EMBL" id="GIY47833.1"/>
    </source>
</evidence>
<feature type="non-terminal residue" evidence="2">
    <location>
        <position position="1"/>
    </location>
</feature>
<dbReference type="Proteomes" id="UP001054837">
    <property type="component" value="Unassembled WGS sequence"/>
</dbReference>
<evidence type="ECO:0000313" key="3">
    <source>
        <dbReference type="Proteomes" id="UP001054837"/>
    </source>
</evidence>
<name>A0AAV4TMJ8_9ARAC</name>
<proteinExistence type="predicted"/>
<comment type="caution">
    <text evidence="2">The sequence shown here is derived from an EMBL/GenBank/DDBJ whole genome shotgun (WGS) entry which is preliminary data.</text>
</comment>
<organism evidence="2 3">
    <name type="scientific">Caerostris darwini</name>
    <dbReference type="NCBI Taxonomy" id="1538125"/>
    <lineage>
        <taxon>Eukaryota</taxon>
        <taxon>Metazoa</taxon>
        <taxon>Ecdysozoa</taxon>
        <taxon>Arthropoda</taxon>
        <taxon>Chelicerata</taxon>
        <taxon>Arachnida</taxon>
        <taxon>Araneae</taxon>
        <taxon>Araneomorphae</taxon>
        <taxon>Entelegynae</taxon>
        <taxon>Araneoidea</taxon>
        <taxon>Araneidae</taxon>
        <taxon>Caerostris</taxon>
    </lineage>
</organism>
<reference evidence="2 3" key="1">
    <citation type="submission" date="2021-06" db="EMBL/GenBank/DDBJ databases">
        <title>Caerostris darwini draft genome.</title>
        <authorList>
            <person name="Kono N."/>
            <person name="Arakawa K."/>
        </authorList>
    </citation>
    <scope>NUCLEOTIDE SEQUENCE [LARGE SCALE GENOMIC DNA]</scope>
</reference>